<dbReference type="AlphaFoldDB" id="A0A5J5IKQ3"/>
<dbReference type="Proteomes" id="UP000326903">
    <property type="component" value="Unassembled WGS sequence"/>
</dbReference>
<sequence length="90" mass="10490">MEHKIFCQSCSMPIDDINDRGTEKDKSKSSEYCKYCYKDGAFTEPEMTFEEMKSTVTIQMQQMNLPNDIIQKSLDSLAHLKRWQDKSVLA</sequence>
<evidence type="ECO:0000313" key="3">
    <source>
        <dbReference type="Proteomes" id="UP000326903"/>
    </source>
</evidence>
<dbReference type="Pfam" id="PF12674">
    <property type="entry name" value="Zn_ribbon_2"/>
    <property type="match status" value="1"/>
</dbReference>
<accession>A0A5J5IKQ3</accession>
<comment type="caution">
    <text evidence="2">The sequence shown here is derived from an EMBL/GenBank/DDBJ whole genome shotgun (WGS) entry which is preliminary data.</text>
</comment>
<protein>
    <recommendedName>
        <fullName evidence="1">Putative zinc ribbon domain-containing protein</fullName>
    </recommendedName>
</protein>
<evidence type="ECO:0000259" key="1">
    <source>
        <dbReference type="Pfam" id="PF12674"/>
    </source>
</evidence>
<name>A0A5J5IKQ3_9BACT</name>
<organism evidence="2 3">
    <name type="scientific">Ginsengibacter hankyongi</name>
    <dbReference type="NCBI Taxonomy" id="2607284"/>
    <lineage>
        <taxon>Bacteria</taxon>
        <taxon>Pseudomonadati</taxon>
        <taxon>Bacteroidota</taxon>
        <taxon>Chitinophagia</taxon>
        <taxon>Chitinophagales</taxon>
        <taxon>Chitinophagaceae</taxon>
        <taxon>Ginsengibacter</taxon>
    </lineage>
</organism>
<dbReference type="RefSeq" id="WP_150412687.1">
    <property type="nucleotide sequence ID" value="NZ_VYQF01000001.1"/>
</dbReference>
<reference evidence="2 3" key="1">
    <citation type="submission" date="2019-09" db="EMBL/GenBank/DDBJ databases">
        <title>Draft genome sequence of Ginsengibacter sp. BR5-29.</title>
        <authorList>
            <person name="Im W.-T."/>
        </authorList>
    </citation>
    <scope>NUCLEOTIDE SEQUENCE [LARGE SCALE GENOMIC DNA]</scope>
    <source>
        <strain evidence="2 3">BR5-29</strain>
    </source>
</reference>
<feature type="domain" description="Putative zinc ribbon" evidence="1">
    <location>
        <begin position="6"/>
        <end position="84"/>
    </location>
</feature>
<gene>
    <name evidence="2" type="ORF">FW778_00870</name>
</gene>
<proteinExistence type="predicted"/>
<evidence type="ECO:0000313" key="2">
    <source>
        <dbReference type="EMBL" id="KAA9040627.1"/>
    </source>
</evidence>
<dbReference type="InterPro" id="IPR025868">
    <property type="entry name" value="Zn_ribbon_dom_put"/>
</dbReference>
<dbReference type="EMBL" id="VYQF01000001">
    <property type="protein sequence ID" value="KAA9040627.1"/>
    <property type="molecule type" value="Genomic_DNA"/>
</dbReference>
<keyword evidence="3" id="KW-1185">Reference proteome</keyword>